<evidence type="ECO:0000256" key="1">
    <source>
        <dbReference type="SAM" id="Phobius"/>
    </source>
</evidence>
<dbReference type="InterPro" id="IPR038750">
    <property type="entry name" value="YczE/YyaS-like"/>
</dbReference>
<dbReference type="Pfam" id="PF19700">
    <property type="entry name" value="DUF6198"/>
    <property type="match status" value="1"/>
</dbReference>
<organism evidence="2">
    <name type="scientific">Christensenella massiliensis</name>
    <dbReference type="NCBI Taxonomy" id="1805714"/>
    <lineage>
        <taxon>Bacteria</taxon>
        <taxon>Bacillati</taxon>
        <taxon>Bacillota</taxon>
        <taxon>Clostridia</taxon>
        <taxon>Christensenellales</taxon>
        <taxon>Christensenellaceae</taxon>
        <taxon>Christensenella</taxon>
    </lineage>
</organism>
<accession>A0AAU8A6U2</accession>
<reference evidence="2" key="1">
    <citation type="submission" date="2023-02" db="EMBL/GenBank/DDBJ databases">
        <title>Gut commensal Christensenella minuta modulates host metabolism via a new class of secondary bile acids.</title>
        <authorList>
            <person name="Liu C."/>
        </authorList>
    </citation>
    <scope>NUCLEOTIDE SEQUENCE</scope>
    <source>
        <strain evidence="2">CA70</strain>
    </source>
</reference>
<keyword evidence="1" id="KW-1133">Transmembrane helix</keyword>
<dbReference type="EMBL" id="CP117826">
    <property type="protein sequence ID" value="XCC61518.1"/>
    <property type="molecule type" value="Genomic_DNA"/>
</dbReference>
<feature type="transmembrane region" description="Helical" evidence="1">
    <location>
        <begin position="112"/>
        <end position="138"/>
    </location>
</feature>
<dbReference type="RefSeq" id="WP_353422962.1">
    <property type="nucleotide sequence ID" value="NZ_CP117826.1"/>
</dbReference>
<name>A0AAU8A6U2_9FIRM</name>
<proteinExistence type="predicted"/>
<keyword evidence="1" id="KW-0812">Transmembrane</keyword>
<feature type="transmembrane region" description="Helical" evidence="1">
    <location>
        <begin position="83"/>
        <end position="100"/>
    </location>
</feature>
<dbReference type="PANTHER" id="PTHR40078:SF1">
    <property type="entry name" value="INTEGRAL MEMBRANE PROTEIN"/>
    <property type="match status" value="1"/>
</dbReference>
<gene>
    <name evidence="2" type="ORF">PUP29_08235</name>
</gene>
<feature type="transmembrane region" description="Helical" evidence="1">
    <location>
        <begin position="52"/>
        <end position="71"/>
    </location>
</feature>
<sequence length="220" mass="24067">MVQKKTVLRWGLFLIGILINAFGIAFITQAALGTSPISSVPYVLSLQFPMTLGEFSLFLNLFFILLQVLLLRRRFPLFQLLQLPVSFLFSIFIDFSMSLLEGLTPANYGMQLVSLIAGCLILAVGINIEVGANVLLVPGEGVVKAISTVTRREFGTVKVCFDVTLMATSLVLSLIFFHGLNGIREGTVISALLVGQFVKLCSRKLPFLRRIPLLSQGEGA</sequence>
<protein>
    <submittedName>
        <fullName evidence="2">DUF6198 family protein</fullName>
    </submittedName>
</protein>
<feature type="transmembrane region" description="Helical" evidence="1">
    <location>
        <begin position="12"/>
        <end position="32"/>
    </location>
</feature>
<feature type="transmembrane region" description="Helical" evidence="1">
    <location>
        <begin position="159"/>
        <end position="180"/>
    </location>
</feature>
<evidence type="ECO:0000313" key="2">
    <source>
        <dbReference type="EMBL" id="XCC61518.1"/>
    </source>
</evidence>
<dbReference type="PANTHER" id="PTHR40078">
    <property type="entry name" value="INTEGRAL MEMBRANE PROTEIN-RELATED"/>
    <property type="match status" value="1"/>
</dbReference>
<keyword evidence="1" id="KW-0472">Membrane</keyword>
<dbReference type="AlphaFoldDB" id="A0AAU8A6U2"/>